<protein>
    <recommendedName>
        <fullName evidence="3">NAD-dependent protein deacylase</fullName>
        <ecNumber evidence="3">2.3.1.286</ecNumber>
    </recommendedName>
    <alternativeName>
        <fullName evidence="3">Regulatory protein SIR2 homolog</fullName>
    </alternativeName>
</protein>
<feature type="active site" description="Proton acceptor" evidence="3">
    <location>
        <position position="105"/>
    </location>
</feature>
<keyword evidence="7" id="KW-1185">Reference proteome</keyword>
<dbReference type="EC" id="2.3.1.286" evidence="3"/>
<feature type="domain" description="Deacetylase sirtuin-type" evidence="5">
    <location>
        <begin position="1"/>
        <end position="234"/>
    </location>
</feature>
<dbReference type="PATRIC" id="fig|742725.3.peg.1744"/>
<proteinExistence type="inferred from homology"/>
<evidence type="ECO:0000256" key="1">
    <source>
        <dbReference type="ARBA" id="ARBA00022679"/>
    </source>
</evidence>
<dbReference type="InterPro" id="IPR026590">
    <property type="entry name" value="Ssirtuin_cat_dom"/>
</dbReference>
<comment type="similarity">
    <text evidence="3">Belongs to the sirtuin family. Class III subfamily.</text>
</comment>
<dbReference type="PANTHER" id="PTHR11085">
    <property type="entry name" value="NAD-DEPENDENT PROTEIN DEACYLASE SIRTUIN-5, MITOCHONDRIAL-RELATED"/>
    <property type="match status" value="1"/>
</dbReference>
<dbReference type="InterPro" id="IPR003000">
    <property type="entry name" value="Sirtuin"/>
</dbReference>
<dbReference type="GO" id="GO:0036055">
    <property type="term" value="F:protein-succinyllysine desuccinylase activity"/>
    <property type="evidence" value="ECO:0007669"/>
    <property type="project" value="UniProtKB-UniRule"/>
</dbReference>
<comment type="subcellular location">
    <subcellularLocation>
        <location evidence="3">Cytoplasm</location>
    </subcellularLocation>
</comment>
<dbReference type="HAMAP" id="MF_01121">
    <property type="entry name" value="Sirtuin_ClassIII"/>
    <property type="match status" value="1"/>
</dbReference>
<dbReference type="STRING" id="742725.HMPREF9450_01649"/>
<feature type="binding site" evidence="3">
    <location>
        <begin position="10"/>
        <end position="29"/>
    </location>
    <ligand>
        <name>NAD(+)</name>
        <dbReference type="ChEBI" id="CHEBI:57540"/>
    </ligand>
</feature>
<organism evidence="6 7">
    <name type="scientific">Alistipes indistinctus YIT 12060</name>
    <dbReference type="NCBI Taxonomy" id="742725"/>
    <lineage>
        <taxon>Bacteria</taxon>
        <taxon>Pseudomonadati</taxon>
        <taxon>Bacteroidota</taxon>
        <taxon>Bacteroidia</taxon>
        <taxon>Bacteroidales</taxon>
        <taxon>Rikenellaceae</taxon>
        <taxon>Alistipes</taxon>
    </lineage>
</organism>
<evidence type="ECO:0000259" key="5">
    <source>
        <dbReference type="PROSITE" id="PS50305"/>
    </source>
</evidence>
<dbReference type="PROSITE" id="PS50305">
    <property type="entry name" value="SIRTUIN"/>
    <property type="match status" value="1"/>
</dbReference>
<dbReference type="GO" id="GO:0070403">
    <property type="term" value="F:NAD+ binding"/>
    <property type="evidence" value="ECO:0007669"/>
    <property type="project" value="UniProtKB-UniRule"/>
</dbReference>
<dbReference type="CDD" id="cd01412">
    <property type="entry name" value="SIRT5_Af1_CobB"/>
    <property type="match status" value="1"/>
</dbReference>
<dbReference type="Gene3D" id="3.30.1600.10">
    <property type="entry name" value="SIR2/SIRT2 'Small Domain"/>
    <property type="match status" value="1"/>
</dbReference>
<evidence type="ECO:0000313" key="6">
    <source>
        <dbReference type="EMBL" id="EHB91600.1"/>
    </source>
</evidence>
<accession>G5HAI4</accession>
<dbReference type="GO" id="GO:0005737">
    <property type="term" value="C:cytoplasm"/>
    <property type="evidence" value="ECO:0007669"/>
    <property type="project" value="UniProtKB-SubCell"/>
</dbReference>
<evidence type="ECO:0000313" key="7">
    <source>
        <dbReference type="Proteomes" id="UP000006008"/>
    </source>
</evidence>
<dbReference type="InterPro" id="IPR027546">
    <property type="entry name" value="Sirtuin_class_III"/>
</dbReference>
<feature type="binding site" evidence="3">
    <location>
        <begin position="171"/>
        <end position="173"/>
    </location>
    <ligand>
        <name>NAD(+)</name>
        <dbReference type="ChEBI" id="CHEBI:57540"/>
    </ligand>
</feature>
<reference evidence="6 7" key="1">
    <citation type="submission" date="2011-08" db="EMBL/GenBank/DDBJ databases">
        <title>The Genome Sequence of Alistipes indistinctus YIT 12060.</title>
        <authorList>
            <consortium name="The Broad Institute Genome Sequencing Platform"/>
            <person name="Earl A."/>
            <person name="Ward D."/>
            <person name="Feldgarden M."/>
            <person name="Gevers D."/>
            <person name="Morotomi M."/>
            <person name="Young S.K."/>
            <person name="Zeng Q."/>
            <person name="Gargeya S."/>
            <person name="Fitzgerald M."/>
            <person name="Haas B."/>
            <person name="Abouelleil A."/>
            <person name="Alvarado L."/>
            <person name="Arachchi H.M."/>
            <person name="Berlin A."/>
            <person name="Brown A."/>
            <person name="Chapman S.B."/>
            <person name="Chen Z."/>
            <person name="Dunbar C."/>
            <person name="Freedman E."/>
            <person name="Gearin G."/>
            <person name="Gellesch M."/>
            <person name="Goldberg J."/>
            <person name="Griggs A."/>
            <person name="Gujja S."/>
            <person name="Heiman D."/>
            <person name="Howarth C."/>
            <person name="Larson L."/>
            <person name="Lui A."/>
            <person name="MacDonald P.J.P."/>
            <person name="Montmayeur A."/>
            <person name="Murphy C."/>
            <person name="Neiman D."/>
            <person name="Pearson M."/>
            <person name="Priest M."/>
            <person name="Roberts A."/>
            <person name="Saif S."/>
            <person name="Shea T."/>
            <person name="Shenoy N."/>
            <person name="Sisk P."/>
            <person name="Stolte C."/>
            <person name="Sykes S."/>
            <person name="Wortman J."/>
            <person name="Nusbaum C."/>
            <person name="Birren B."/>
        </authorList>
    </citation>
    <scope>NUCLEOTIDE SEQUENCE [LARGE SCALE GENOMIC DNA]</scope>
    <source>
        <strain evidence="6 7">YIT 12060</strain>
    </source>
</reference>
<evidence type="ECO:0000256" key="3">
    <source>
        <dbReference type="HAMAP-Rule" id="MF_01121"/>
    </source>
</evidence>
<dbReference type="InterPro" id="IPR029035">
    <property type="entry name" value="DHS-like_NAD/FAD-binding_dom"/>
</dbReference>
<comment type="caution">
    <text evidence="3 4">Lacks conserved residue(s) required for the propagation of feature annotation.</text>
</comment>
<dbReference type="OrthoDB" id="9800582at2"/>
<dbReference type="Gene3D" id="3.40.50.1220">
    <property type="entry name" value="TPP-binding domain"/>
    <property type="match status" value="1"/>
</dbReference>
<feature type="binding site" evidence="3">
    <location>
        <position position="57"/>
    </location>
    <ligand>
        <name>substrate</name>
    </ligand>
</feature>
<feature type="binding site" evidence="3">
    <location>
        <position position="54"/>
    </location>
    <ligand>
        <name>substrate</name>
    </ligand>
</feature>
<dbReference type="InterPro" id="IPR050134">
    <property type="entry name" value="NAD-dep_sirtuin_deacylases"/>
</dbReference>
<dbReference type="RefSeq" id="WP_009134455.1">
    <property type="nucleotide sequence ID" value="NZ_CP102250.1"/>
</dbReference>
<dbReference type="AlphaFoldDB" id="G5HAI4"/>
<keyword evidence="2 3" id="KW-0520">NAD</keyword>
<dbReference type="EMBL" id="ADLD01000013">
    <property type="protein sequence ID" value="EHB91600.1"/>
    <property type="molecule type" value="Genomic_DNA"/>
</dbReference>
<dbReference type="eggNOG" id="COG0846">
    <property type="taxonomic scope" value="Bacteria"/>
</dbReference>
<comment type="catalytic activity">
    <reaction evidence="3">
        <text>N(6)-succinyl-L-lysyl-[protein] + NAD(+) + H2O = 2''-O-succinyl-ADP-D-ribose + nicotinamide + L-lysyl-[protein]</text>
        <dbReference type="Rhea" id="RHEA:47668"/>
        <dbReference type="Rhea" id="RHEA-COMP:9752"/>
        <dbReference type="Rhea" id="RHEA-COMP:11877"/>
        <dbReference type="ChEBI" id="CHEBI:15377"/>
        <dbReference type="ChEBI" id="CHEBI:17154"/>
        <dbReference type="ChEBI" id="CHEBI:29969"/>
        <dbReference type="ChEBI" id="CHEBI:57540"/>
        <dbReference type="ChEBI" id="CHEBI:87830"/>
        <dbReference type="ChEBI" id="CHEBI:87832"/>
    </reaction>
</comment>
<dbReference type="SUPFAM" id="SSF52467">
    <property type="entry name" value="DHS-like NAD/FAD-binding domain"/>
    <property type="match status" value="1"/>
</dbReference>
<evidence type="ECO:0000256" key="2">
    <source>
        <dbReference type="ARBA" id="ARBA00023027"/>
    </source>
</evidence>
<comment type="caution">
    <text evidence="6">The sequence shown here is derived from an EMBL/GenBank/DDBJ whole genome shotgun (WGS) entry which is preliminary data.</text>
</comment>
<comment type="function">
    <text evidence="3">NAD-dependent lysine deacetylase and desuccinylase that specifically removes acetyl and succinyl groups on target proteins. Modulates the activities of several proteins which are inactive in their acylated form.</text>
</comment>
<keyword evidence="3" id="KW-0963">Cytoplasm</keyword>
<dbReference type="GO" id="GO:0017136">
    <property type="term" value="F:histone deacetylase activity, NAD-dependent"/>
    <property type="evidence" value="ECO:0007669"/>
    <property type="project" value="TreeGrafter"/>
</dbReference>
<keyword evidence="1" id="KW-0808">Transferase</keyword>
<dbReference type="PANTHER" id="PTHR11085:SF4">
    <property type="entry name" value="NAD-DEPENDENT PROTEIN DEACYLASE"/>
    <property type="match status" value="1"/>
</dbReference>
<feature type="binding site" evidence="3">
    <location>
        <position position="216"/>
    </location>
    <ligand>
        <name>NAD(+)</name>
        <dbReference type="ChEBI" id="CHEBI:57540"/>
    </ligand>
</feature>
<evidence type="ECO:0000256" key="4">
    <source>
        <dbReference type="PROSITE-ProRule" id="PRU00236"/>
    </source>
</evidence>
<feature type="binding site" evidence="3">
    <location>
        <begin position="87"/>
        <end position="90"/>
    </location>
    <ligand>
        <name>NAD(+)</name>
        <dbReference type="ChEBI" id="CHEBI:57540"/>
    </ligand>
</feature>
<dbReference type="Proteomes" id="UP000006008">
    <property type="component" value="Unassembled WGS sequence"/>
</dbReference>
<gene>
    <name evidence="3" type="primary">cobB</name>
    <name evidence="6" type="ORF">HMPREF9450_01649</name>
</gene>
<dbReference type="Pfam" id="PF02146">
    <property type="entry name" value="SIR2"/>
    <property type="match status" value="1"/>
</dbReference>
<name>G5HAI4_9BACT</name>
<sequence>MSKKIVVFTGAGMSADSGLSTFRDADGLWDRYRIEDVCTPEALAKNRQLVIDFYNIRRKELLSKEPNAGHLAIRRLEDYFEVEVITQNIDDLHERAGSSRITHLHGELRKLRSSIDETLTVPIEGWKQEYDTRCKDGSLLRPFVVFFGESVPMFDRAAQIASTADIFVIVGTSLAVYPAASLVRYIRPDVPVYLVDPNEPDMRGIRNPLEAIRMRAAEGMPLLTEKLIDTFGQK</sequence>
<dbReference type="InterPro" id="IPR026591">
    <property type="entry name" value="Sirtuin_cat_small_dom_sf"/>
</dbReference>
<comment type="catalytic activity">
    <reaction evidence="3">
        <text>N(6)-acetyl-L-lysyl-[protein] + NAD(+) + H2O = 2''-O-acetyl-ADP-D-ribose + nicotinamide + L-lysyl-[protein]</text>
        <dbReference type="Rhea" id="RHEA:43636"/>
        <dbReference type="Rhea" id="RHEA-COMP:9752"/>
        <dbReference type="Rhea" id="RHEA-COMP:10731"/>
        <dbReference type="ChEBI" id="CHEBI:15377"/>
        <dbReference type="ChEBI" id="CHEBI:17154"/>
        <dbReference type="ChEBI" id="CHEBI:29969"/>
        <dbReference type="ChEBI" id="CHEBI:57540"/>
        <dbReference type="ChEBI" id="CHEBI:61930"/>
        <dbReference type="ChEBI" id="CHEBI:83767"/>
        <dbReference type="EC" id="2.3.1.286"/>
    </reaction>
</comment>
<dbReference type="HOGENOM" id="CLU_023643_3_1_10"/>
<comment type="domain">
    <text evidence="3">2 residues (Tyr-54 and Arg-57) present in a large hydrophobic pocket are probably involved in substrate specificity. They are important for desuccinylation activity, but dispensable for deacetylation activity.</text>
</comment>
<dbReference type="GeneID" id="92815319"/>
<dbReference type="GO" id="GO:0036054">
    <property type="term" value="F:protein-malonyllysine demalonylase activity"/>
    <property type="evidence" value="ECO:0007669"/>
    <property type="project" value="InterPro"/>
</dbReference>